<evidence type="ECO:0000256" key="2">
    <source>
        <dbReference type="PIRNR" id="PIRNR037226"/>
    </source>
</evidence>
<comment type="similarity">
    <text evidence="1 2">Belongs to the peptidase M20A family.</text>
</comment>
<evidence type="ECO:0000256" key="1">
    <source>
        <dbReference type="ARBA" id="ARBA00006247"/>
    </source>
</evidence>
<dbReference type="Pfam" id="PF07687">
    <property type="entry name" value="M20_dimer"/>
    <property type="match status" value="1"/>
</dbReference>
<reference evidence="5" key="1">
    <citation type="submission" date="2016-02" db="EMBL/GenBank/DDBJ databases">
        <title>Draft genome sequence of Microdochium bolleyi, a fungal endophyte of beachgrass.</title>
        <authorList>
            <consortium name="DOE Joint Genome Institute"/>
            <person name="David A.S."/>
            <person name="May G."/>
            <person name="Haridas S."/>
            <person name="Lim J."/>
            <person name="Wang M."/>
            <person name="Labutti K."/>
            <person name="Lipzen A."/>
            <person name="Barry K."/>
            <person name="Grigoriev I.V."/>
        </authorList>
    </citation>
    <scope>NUCLEOTIDE SEQUENCE [LARGE SCALE GENOMIC DNA]</scope>
    <source>
        <strain evidence="5">J235TASD1</strain>
    </source>
</reference>
<dbReference type="InterPro" id="IPR002933">
    <property type="entry name" value="Peptidase_M20"/>
</dbReference>
<dbReference type="PIRSF" id="PIRSF037226">
    <property type="entry name" value="Amidohydrolase_ACY1L2_prd"/>
    <property type="match status" value="1"/>
</dbReference>
<dbReference type="Gene3D" id="3.40.630.10">
    <property type="entry name" value="Zn peptidases"/>
    <property type="match status" value="1"/>
</dbReference>
<accession>A0A136IL18</accession>
<feature type="domain" description="Peptidase M20 dimerisation" evidence="3">
    <location>
        <begin position="195"/>
        <end position="289"/>
    </location>
</feature>
<dbReference type="CDD" id="cd05672">
    <property type="entry name" value="M20_ACY1L2-like"/>
    <property type="match status" value="1"/>
</dbReference>
<dbReference type="Pfam" id="PF01546">
    <property type="entry name" value="Peptidase_M20"/>
    <property type="match status" value="1"/>
</dbReference>
<dbReference type="Proteomes" id="UP000070501">
    <property type="component" value="Unassembled WGS sequence"/>
</dbReference>
<dbReference type="SUPFAM" id="SSF53187">
    <property type="entry name" value="Zn-dependent exopeptidases"/>
    <property type="match status" value="1"/>
</dbReference>
<keyword evidence="5" id="KW-1185">Reference proteome</keyword>
<sequence length="428" mass="45850">MTITTAQPSADDVRQVLDAFLASLDKELRDINHKIHSNPELGYEEHKAHDNIVALLRTQPDVRVTPHAYGLDTSFEAEYSNSTAGSPGRLVVFNVEYDALPGIGHACGHNIIATGSLAAFLATVALLRANPSVPGRVRALGTPAEEGGGGKVKLIDAGAFEGVDACMMTHPAAGVMYNAADRGAHGIPYGTSVASAKFRAIFTGRTAHAAAAPQDGINALDAAVLAYNGISMLRQQILPYERIHGIIMEGGEKANVIPSRARLDYNVRSKTLVQTKALQRRVEKCFEGAAVATGCGIEFEPLNDYAEVVPNRALCKAYSDFMASIGLPQRPFEHDNEDAVPQPGSYSTDQGNVTQLVPGFHPVYRIPADNGASNHTKEFTAAAITDEAYELTLATAKGMAATGWRVLADDQFAAKMKKEFEQYKAKRA</sequence>
<dbReference type="SUPFAM" id="SSF55031">
    <property type="entry name" value="Bacterial exopeptidase dimerisation domain"/>
    <property type="match status" value="1"/>
</dbReference>
<name>A0A136IL18_9PEZI</name>
<dbReference type="OrthoDB" id="6119954at2759"/>
<dbReference type="InterPro" id="IPR036264">
    <property type="entry name" value="Bact_exopeptidase_dim_dom"/>
</dbReference>
<dbReference type="GO" id="GO:0016805">
    <property type="term" value="F:dipeptidase activity"/>
    <property type="evidence" value="ECO:0007669"/>
    <property type="project" value="InterPro"/>
</dbReference>
<evidence type="ECO:0000313" key="4">
    <source>
        <dbReference type="EMBL" id="KXJ85643.1"/>
    </source>
</evidence>
<dbReference type="Gene3D" id="3.30.70.360">
    <property type="match status" value="1"/>
</dbReference>
<evidence type="ECO:0000313" key="5">
    <source>
        <dbReference type="Proteomes" id="UP000070501"/>
    </source>
</evidence>
<evidence type="ECO:0000259" key="3">
    <source>
        <dbReference type="Pfam" id="PF07687"/>
    </source>
</evidence>
<gene>
    <name evidence="4" type="ORF">Micbo1qcDRAFT_198743</name>
</gene>
<dbReference type="AlphaFoldDB" id="A0A136IL18"/>
<dbReference type="InterPro" id="IPR017439">
    <property type="entry name" value="Amidohydrolase"/>
</dbReference>
<dbReference type="EMBL" id="KQ964277">
    <property type="protein sequence ID" value="KXJ85643.1"/>
    <property type="molecule type" value="Genomic_DNA"/>
</dbReference>
<proteinExistence type="inferred from homology"/>
<organism evidence="4 5">
    <name type="scientific">Microdochium bolleyi</name>
    <dbReference type="NCBI Taxonomy" id="196109"/>
    <lineage>
        <taxon>Eukaryota</taxon>
        <taxon>Fungi</taxon>
        <taxon>Dikarya</taxon>
        <taxon>Ascomycota</taxon>
        <taxon>Pezizomycotina</taxon>
        <taxon>Sordariomycetes</taxon>
        <taxon>Xylariomycetidae</taxon>
        <taxon>Xylariales</taxon>
        <taxon>Microdochiaceae</taxon>
        <taxon>Microdochium</taxon>
    </lineage>
</organism>
<dbReference type="NCBIfam" id="TIGR01891">
    <property type="entry name" value="amidohydrolases"/>
    <property type="match status" value="1"/>
</dbReference>
<dbReference type="InterPro" id="IPR017144">
    <property type="entry name" value="Xaa-Arg_dipeptidase"/>
</dbReference>
<dbReference type="InterPro" id="IPR011650">
    <property type="entry name" value="Peptidase_M20_dimer"/>
</dbReference>
<dbReference type="InterPro" id="IPR052030">
    <property type="entry name" value="Peptidase_M20/M20A_hydrolases"/>
</dbReference>
<dbReference type="PANTHER" id="PTHR30575:SF0">
    <property type="entry name" value="XAA-ARG DIPEPTIDASE"/>
    <property type="match status" value="1"/>
</dbReference>
<dbReference type="InParanoid" id="A0A136IL18"/>
<dbReference type="PANTHER" id="PTHR30575">
    <property type="entry name" value="PEPTIDASE M20"/>
    <property type="match status" value="1"/>
</dbReference>
<protein>
    <recommendedName>
        <fullName evidence="2">Peptidase M20 domain-containing protein 2</fullName>
    </recommendedName>
</protein>
<dbReference type="FunFam" id="3.30.70.360:FF:000004">
    <property type="entry name" value="Peptidase M20 domain-containing protein 2"/>
    <property type="match status" value="1"/>
</dbReference>